<comment type="caution">
    <text evidence="2">The sequence shown here is derived from an EMBL/GenBank/DDBJ whole genome shotgun (WGS) entry which is preliminary data.</text>
</comment>
<evidence type="ECO:0000256" key="1">
    <source>
        <dbReference type="SAM" id="MobiDB-lite"/>
    </source>
</evidence>
<dbReference type="Proteomes" id="UP000827724">
    <property type="component" value="Unassembled WGS sequence"/>
</dbReference>
<name>A0A9P8QFV7_9HYPO</name>
<evidence type="ECO:0000313" key="2">
    <source>
        <dbReference type="EMBL" id="KAH6603869.1"/>
    </source>
</evidence>
<dbReference type="PANTHER" id="PTHR21310:SF58">
    <property type="entry name" value="AMINOGLYCOSIDE PHOSPHOTRANSFERASE DOMAIN-CONTAINING PROTEIN"/>
    <property type="match status" value="1"/>
</dbReference>
<gene>
    <name evidence="2" type="ORF">Trco_007315</name>
</gene>
<dbReference type="PANTHER" id="PTHR21310">
    <property type="entry name" value="AMINOGLYCOSIDE PHOSPHOTRANSFERASE-RELATED-RELATED"/>
    <property type="match status" value="1"/>
</dbReference>
<dbReference type="AlphaFoldDB" id="A0A9P8QFV7"/>
<organism evidence="2 3">
    <name type="scientific">Trichoderma cornu-damae</name>
    <dbReference type="NCBI Taxonomy" id="654480"/>
    <lineage>
        <taxon>Eukaryota</taxon>
        <taxon>Fungi</taxon>
        <taxon>Dikarya</taxon>
        <taxon>Ascomycota</taxon>
        <taxon>Pezizomycotina</taxon>
        <taxon>Sordariomycetes</taxon>
        <taxon>Hypocreomycetidae</taxon>
        <taxon>Hypocreales</taxon>
        <taxon>Hypocreaceae</taxon>
        <taxon>Trichoderma</taxon>
    </lineage>
</organism>
<evidence type="ECO:0000313" key="3">
    <source>
        <dbReference type="Proteomes" id="UP000827724"/>
    </source>
</evidence>
<protein>
    <submittedName>
        <fullName evidence="2">Phosphotransferase</fullName>
    </submittedName>
</protein>
<reference evidence="2" key="1">
    <citation type="submission" date="2021-08" db="EMBL/GenBank/DDBJ databases">
        <title>Chromosome-Level Trichoderma cornu-damae using Hi-C Data.</title>
        <authorList>
            <person name="Kim C.S."/>
        </authorList>
    </citation>
    <scope>NUCLEOTIDE SEQUENCE</scope>
    <source>
        <strain evidence="2">KA19-0412C</strain>
    </source>
</reference>
<dbReference type="InterPro" id="IPR051678">
    <property type="entry name" value="AGP_Transferase"/>
</dbReference>
<dbReference type="EMBL" id="JAIWOZ010000006">
    <property type="protein sequence ID" value="KAH6603869.1"/>
    <property type="molecule type" value="Genomic_DNA"/>
</dbReference>
<proteinExistence type="predicted"/>
<dbReference type="InterPro" id="IPR011009">
    <property type="entry name" value="Kinase-like_dom_sf"/>
</dbReference>
<accession>A0A9P8QFV7</accession>
<sequence>MATRAKRPRDHVDGPGPSQQRKRSLSPPTLPPPPARNPQTVYLESLLRPHCLSLTLKSKRDDGSHVVSTQNRSISSMSLILGNVIQDQLDLPILQLPLPGQLNGGLERTVEGELLEGIWYGLAPEAKYSYARQLRHIVNSMRAGINPVRGASTGQFKNDLLGSAFAGSFSLMLDHHAYNTYWVVRAKPACRQFVAFLASSFVSSVPTNVAAALTCQFRSDYAIRFTHGELSPGNIVVQKNKIVCILGWDSGGWYPEWWEYVKFFEARIRPENQDWYEYARHIFADTYPNELVAYQGIARYQRQ</sequence>
<dbReference type="SUPFAM" id="SSF56112">
    <property type="entry name" value="Protein kinase-like (PK-like)"/>
    <property type="match status" value="1"/>
</dbReference>
<feature type="region of interest" description="Disordered" evidence="1">
    <location>
        <begin position="1"/>
        <end position="39"/>
    </location>
</feature>
<dbReference type="OrthoDB" id="4177236at2759"/>
<keyword evidence="3" id="KW-1185">Reference proteome</keyword>